<evidence type="ECO:0000256" key="12">
    <source>
        <dbReference type="ARBA" id="ARBA00023313"/>
    </source>
</evidence>
<dbReference type="GO" id="GO:0043274">
    <property type="term" value="F:phospholipase binding"/>
    <property type="evidence" value="ECO:0007669"/>
    <property type="project" value="TreeGrafter"/>
</dbReference>
<evidence type="ECO:0000256" key="5">
    <source>
        <dbReference type="ARBA" id="ARBA00022513"/>
    </source>
</evidence>
<keyword evidence="12 14" id="KW-0850">VLDL</keyword>
<name>A0A8C5END1_GOUWI</name>
<dbReference type="Gene3D" id="1.10.1440.10">
    <property type="entry name" value="Apolipoprotein C-II"/>
    <property type="match status" value="1"/>
</dbReference>
<keyword evidence="8 14" id="KW-0345">HDL</keyword>
<dbReference type="RefSeq" id="XP_028326617.1">
    <property type="nucleotide sequence ID" value="XM_028470816.1"/>
</dbReference>
<dbReference type="Ensembl" id="ENSGWIT00000025820.1">
    <property type="protein sequence ID" value="ENSGWIP00000023573.1"/>
    <property type="gene ID" value="ENSGWIG00000012575.1"/>
</dbReference>
<dbReference type="AlphaFoldDB" id="A0A8C5END1"/>
<dbReference type="Pfam" id="PF05355">
    <property type="entry name" value="Apo-CII"/>
    <property type="match status" value="1"/>
</dbReference>
<sequence length="98" mass="10987">MNRLLIVSVICALLAISAEGFRVPRQVDEEEGTITKFTEAIKSYYNGAVTTASGYLDNIKGLQLEEKIKNLYTDTRTAASTYAGIAQDQIYHFFYPQQ</sequence>
<dbReference type="GO" id="GO:0060697">
    <property type="term" value="P:positive regulation of phospholipid catabolic process"/>
    <property type="evidence" value="ECO:0007669"/>
    <property type="project" value="TreeGrafter"/>
</dbReference>
<dbReference type="GO" id="GO:0034362">
    <property type="term" value="C:low-density lipoprotein particle"/>
    <property type="evidence" value="ECO:0007669"/>
    <property type="project" value="UniProtKB-UniRule"/>
</dbReference>
<gene>
    <name evidence="16" type="primary">apoc2</name>
</gene>
<keyword evidence="9 14" id="KW-0442">Lipid degradation</keyword>
<evidence type="ECO:0000256" key="7">
    <source>
        <dbReference type="ARBA" id="ARBA00022710"/>
    </source>
</evidence>
<dbReference type="GO" id="GO:0016004">
    <property type="term" value="F:phospholipase activator activity"/>
    <property type="evidence" value="ECO:0007669"/>
    <property type="project" value="TreeGrafter"/>
</dbReference>
<comment type="subcellular location">
    <subcellularLocation>
        <location evidence="1 14">Secreted</location>
    </subcellularLocation>
</comment>
<evidence type="ECO:0000256" key="2">
    <source>
        <dbReference type="ARBA" id="ARBA00007221"/>
    </source>
</evidence>
<evidence type="ECO:0000256" key="10">
    <source>
        <dbReference type="ARBA" id="ARBA00023055"/>
    </source>
</evidence>
<dbReference type="PANTHER" id="PTHR16566">
    <property type="entry name" value="APOLIPOPROTEIN C-II"/>
    <property type="match status" value="1"/>
</dbReference>
<accession>A0A8C5END1</accession>
<keyword evidence="11 14" id="KW-0443">Lipid metabolism</keyword>
<keyword evidence="17" id="KW-1185">Reference proteome</keyword>
<dbReference type="PANTHER" id="PTHR16566:SF0">
    <property type="entry name" value="APOLIPOPROTEIN C-II"/>
    <property type="match status" value="1"/>
</dbReference>
<dbReference type="GO" id="GO:0034361">
    <property type="term" value="C:very-low-density lipoprotein particle"/>
    <property type="evidence" value="ECO:0007669"/>
    <property type="project" value="UniProtKB-UniRule"/>
</dbReference>
<keyword evidence="4 14" id="KW-0813">Transport</keyword>
<dbReference type="CTD" id="344"/>
<dbReference type="GO" id="GO:0016042">
    <property type="term" value="P:lipid catabolic process"/>
    <property type="evidence" value="ECO:0007669"/>
    <property type="project" value="UniProtKB-UniRule"/>
</dbReference>
<proteinExistence type="inferred from homology"/>
<evidence type="ECO:0000256" key="1">
    <source>
        <dbReference type="ARBA" id="ARBA00004613"/>
    </source>
</evidence>
<protein>
    <recommendedName>
        <fullName evidence="3 14">Apolipoprotein C-II</fullName>
        <shortName evidence="14">Apo-CII</shortName>
        <shortName evidence="14">ApoC-II</shortName>
    </recommendedName>
    <alternativeName>
        <fullName evidence="13 14">Apolipoprotein C2</fullName>
    </alternativeName>
</protein>
<evidence type="ECO:0000256" key="3">
    <source>
        <dbReference type="ARBA" id="ARBA00013947"/>
    </source>
</evidence>
<reference evidence="16" key="3">
    <citation type="submission" date="2025-09" db="UniProtKB">
        <authorList>
            <consortium name="Ensembl"/>
        </authorList>
    </citation>
    <scope>IDENTIFICATION</scope>
</reference>
<evidence type="ECO:0000256" key="4">
    <source>
        <dbReference type="ARBA" id="ARBA00022448"/>
    </source>
</evidence>
<dbReference type="GeneID" id="114478037"/>
<keyword evidence="6 14" id="KW-0964">Secreted</keyword>
<dbReference type="GO" id="GO:0042627">
    <property type="term" value="C:chylomicron"/>
    <property type="evidence" value="ECO:0007669"/>
    <property type="project" value="UniProtKB-UniRule"/>
</dbReference>
<keyword evidence="10 14" id="KW-0445">Lipid transport</keyword>
<dbReference type="Proteomes" id="UP000694680">
    <property type="component" value="Chromosome 16"/>
</dbReference>
<evidence type="ECO:0000256" key="8">
    <source>
        <dbReference type="ARBA" id="ARBA00022850"/>
    </source>
</evidence>
<evidence type="ECO:0000256" key="9">
    <source>
        <dbReference type="ARBA" id="ARBA00022963"/>
    </source>
</evidence>
<comment type="similarity">
    <text evidence="2 14">Belongs to the apolipoprotein C2 family.</text>
</comment>
<comment type="function">
    <text evidence="14">Component of chylomicrons, very low-density lipoproteins (VLDL), low-density lipoproteins (LDL), and high-density lipoproteins (HDL) in plasma. Plays an important role in lipoprotein metabolism as an activator of lipoprotein lipase.</text>
</comment>
<dbReference type="OrthoDB" id="9881800at2759"/>
<evidence type="ECO:0000256" key="14">
    <source>
        <dbReference type="RuleBase" id="RU368054"/>
    </source>
</evidence>
<organism evidence="16 17">
    <name type="scientific">Gouania willdenowi</name>
    <name type="common">Blunt-snouted clingfish</name>
    <name type="synonym">Lepadogaster willdenowi</name>
    <dbReference type="NCBI Taxonomy" id="441366"/>
    <lineage>
        <taxon>Eukaryota</taxon>
        <taxon>Metazoa</taxon>
        <taxon>Chordata</taxon>
        <taxon>Craniata</taxon>
        <taxon>Vertebrata</taxon>
        <taxon>Euteleostomi</taxon>
        <taxon>Actinopterygii</taxon>
        <taxon>Neopterygii</taxon>
        <taxon>Teleostei</taxon>
        <taxon>Neoteleostei</taxon>
        <taxon>Acanthomorphata</taxon>
        <taxon>Ovalentaria</taxon>
        <taxon>Blenniimorphae</taxon>
        <taxon>Blenniiformes</taxon>
        <taxon>Gobiesocoidei</taxon>
        <taxon>Gobiesocidae</taxon>
        <taxon>Gobiesocinae</taxon>
        <taxon>Gouania</taxon>
    </lineage>
</organism>
<dbReference type="InterPro" id="IPR008019">
    <property type="entry name" value="Apo-CII"/>
</dbReference>
<evidence type="ECO:0000256" key="6">
    <source>
        <dbReference type="ARBA" id="ARBA00022525"/>
    </source>
</evidence>
<keyword evidence="14 15" id="KW-0732">Signal</keyword>
<evidence type="ECO:0000256" key="15">
    <source>
        <dbReference type="SAM" id="SignalP"/>
    </source>
</evidence>
<feature type="signal peptide" evidence="15">
    <location>
        <begin position="1"/>
        <end position="20"/>
    </location>
</feature>
<dbReference type="GO" id="GO:0006869">
    <property type="term" value="P:lipid transport"/>
    <property type="evidence" value="ECO:0007669"/>
    <property type="project" value="UniProtKB-UniRule"/>
</dbReference>
<dbReference type="InterPro" id="IPR023121">
    <property type="entry name" value="ApoC-II_dom_sf"/>
</dbReference>
<keyword evidence="7 14" id="KW-0427">LDL</keyword>
<evidence type="ECO:0000313" key="17">
    <source>
        <dbReference type="Proteomes" id="UP000694680"/>
    </source>
</evidence>
<evidence type="ECO:0000256" key="11">
    <source>
        <dbReference type="ARBA" id="ARBA00023098"/>
    </source>
</evidence>
<evidence type="ECO:0000313" key="16">
    <source>
        <dbReference type="Ensembl" id="ENSGWIP00000023573.1"/>
    </source>
</evidence>
<dbReference type="RefSeq" id="XP_028326618.1">
    <property type="nucleotide sequence ID" value="XM_028470817.1"/>
</dbReference>
<reference evidence="16" key="2">
    <citation type="submission" date="2025-08" db="UniProtKB">
        <authorList>
            <consortium name="Ensembl"/>
        </authorList>
    </citation>
    <scope>IDENTIFICATION</scope>
</reference>
<evidence type="ECO:0000256" key="13">
    <source>
        <dbReference type="ARBA" id="ARBA00031176"/>
    </source>
</evidence>
<dbReference type="GO" id="GO:0034364">
    <property type="term" value="C:high-density lipoprotein particle"/>
    <property type="evidence" value="ECO:0007669"/>
    <property type="project" value="UniProtKB-KW"/>
</dbReference>
<reference evidence="16" key="1">
    <citation type="submission" date="2020-06" db="EMBL/GenBank/DDBJ databases">
        <authorList>
            <consortium name="Wellcome Sanger Institute Data Sharing"/>
        </authorList>
    </citation>
    <scope>NUCLEOTIDE SEQUENCE [LARGE SCALE GENOMIC DNA]</scope>
</reference>
<keyword evidence="5 14" id="KW-0162">Chylomicron</keyword>
<feature type="chain" id="PRO_5034483449" description="Apolipoprotein C-II" evidence="15">
    <location>
        <begin position="21"/>
        <end position="98"/>
    </location>
</feature>